<evidence type="ECO:0000313" key="2">
    <source>
        <dbReference type="EMBL" id="WTU44953.1"/>
    </source>
</evidence>
<feature type="compositionally biased region" description="Low complexity" evidence="1">
    <location>
        <begin position="1"/>
        <end position="19"/>
    </location>
</feature>
<evidence type="ECO:0000256" key="1">
    <source>
        <dbReference type="SAM" id="MobiDB-lite"/>
    </source>
</evidence>
<reference evidence="2" key="1">
    <citation type="submission" date="2022-10" db="EMBL/GenBank/DDBJ databases">
        <title>The complete genomes of actinobacterial strains from the NBC collection.</title>
        <authorList>
            <person name="Joergensen T.S."/>
            <person name="Alvarez Arevalo M."/>
            <person name="Sterndorff E.B."/>
            <person name="Faurdal D."/>
            <person name="Vuksanovic O."/>
            <person name="Mourched A.-S."/>
            <person name="Charusanti P."/>
            <person name="Shaw S."/>
            <person name="Blin K."/>
            <person name="Weber T."/>
        </authorList>
    </citation>
    <scope>NUCLEOTIDE SEQUENCE</scope>
    <source>
        <strain evidence="2">NBC_00060</strain>
    </source>
</reference>
<feature type="region of interest" description="Disordered" evidence="1">
    <location>
        <begin position="1"/>
        <end position="51"/>
    </location>
</feature>
<name>A0AAU2HAP1_9ACTN</name>
<sequence>MTLQPPARQPAEQEPVQAQDRPHHPHPEHRQQRPTHEHTHRHEQPPATALQDRVFQEEYGDGTQYRSLKDLYEDEEFMGTEGTHTILDIDRVVATQSGTGDYGTLRPLALRVVHHFGTDRPSVEHYDKLVTAAHEATSYEEHQRSLLGECQMRWTGYYIVLYTGDSPTHLGIFGSSGDQGKRAGPHP</sequence>
<protein>
    <submittedName>
        <fullName evidence="2">Uncharacterized protein</fullName>
    </submittedName>
</protein>
<dbReference type="AlphaFoldDB" id="A0AAU2HAP1"/>
<dbReference type="EMBL" id="CP108253">
    <property type="protein sequence ID" value="WTU44953.1"/>
    <property type="molecule type" value="Genomic_DNA"/>
</dbReference>
<proteinExistence type="predicted"/>
<gene>
    <name evidence="2" type="ORF">OHV25_37980</name>
</gene>
<organism evidence="2">
    <name type="scientific">Streptomyces sp. NBC_00060</name>
    <dbReference type="NCBI Taxonomy" id="2975636"/>
    <lineage>
        <taxon>Bacteria</taxon>
        <taxon>Bacillati</taxon>
        <taxon>Actinomycetota</taxon>
        <taxon>Actinomycetes</taxon>
        <taxon>Kitasatosporales</taxon>
        <taxon>Streptomycetaceae</taxon>
        <taxon>Streptomyces</taxon>
    </lineage>
</organism>
<accession>A0AAU2HAP1</accession>
<feature type="compositionally biased region" description="Basic and acidic residues" evidence="1">
    <location>
        <begin position="28"/>
        <end position="44"/>
    </location>
</feature>